<feature type="region of interest" description="Disordered" evidence="1">
    <location>
        <begin position="40"/>
        <end position="74"/>
    </location>
</feature>
<evidence type="ECO:0000313" key="2">
    <source>
        <dbReference type="EMBL" id="EUB54254.1"/>
    </source>
</evidence>
<name>W6UL68_ECHGR</name>
<evidence type="ECO:0000256" key="1">
    <source>
        <dbReference type="SAM" id="MobiDB-lite"/>
    </source>
</evidence>
<comment type="caution">
    <text evidence="2">The sequence shown here is derived from an EMBL/GenBank/DDBJ whole genome shotgun (WGS) entry which is preliminary data.</text>
</comment>
<dbReference type="EMBL" id="APAU02000293">
    <property type="protein sequence ID" value="EUB54254.1"/>
    <property type="molecule type" value="Genomic_DNA"/>
</dbReference>
<gene>
    <name evidence="2" type="ORF">EGR_10887</name>
</gene>
<accession>W6UL68</accession>
<evidence type="ECO:0000313" key="3">
    <source>
        <dbReference type="Proteomes" id="UP000019149"/>
    </source>
</evidence>
<protein>
    <submittedName>
        <fullName evidence="2">Uncharacterized protein</fullName>
    </submittedName>
</protein>
<feature type="compositionally biased region" description="Polar residues" evidence="1">
    <location>
        <begin position="54"/>
        <end position="66"/>
    </location>
</feature>
<keyword evidence="3" id="KW-1185">Reference proteome</keyword>
<sequence length="291" mass="34304">MLINKLQISTVDQKVIPGIISVTQNYCYCSHQNIKSALITPPRSWEPDQPKISRVTTQETNNSNDNGKQKRPRTFAVPKSWRTRDRKEIPLEVSYWILEHEIPKTNQFAYFLASFFTLTCIEVVFHSKFPPQMKNSKKSLNTRQICQVLYSKMSTKQIKNQPNNEAIKWAGNILLIYYRCLEIIFSNKSNLHFISLQRLIFLNKLKEFFVILREYKKPFLFQILLRNYYLRPSVVLMTTPNRSKDNWLVNRIRITQYIPNTTDLADVSWMTQGNTVEFADSIDRSIRCYGD</sequence>
<organism evidence="2 3">
    <name type="scientific">Echinococcus granulosus</name>
    <name type="common">Hydatid tapeworm</name>
    <dbReference type="NCBI Taxonomy" id="6210"/>
    <lineage>
        <taxon>Eukaryota</taxon>
        <taxon>Metazoa</taxon>
        <taxon>Spiralia</taxon>
        <taxon>Lophotrochozoa</taxon>
        <taxon>Platyhelminthes</taxon>
        <taxon>Cestoda</taxon>
        <taxon>Eucestoda</taxon>
        <taxon>Cyclophyllidea</taxon>
        <taxon>Taeniidae</taxon>
        <taxon>Echinococcus</taxon>
        <taxon>Echinococcus granulosus group</taxon>
    </lineage>
</organism>
<dbReference type="RefSeq" id="XP_024345450.1">
    <property type="nucleotide sequence ID" value="XM_024500136.1"/>
</dbReference>
<proteinExistence type="predicted"/>
<dbReference type="Proteomes" id="UP000019149">
    <property type="component" value="Unassembled WGS sequence"/>
</dbReference>
<dbReference type="AlphaFoldDB" id="W6UL68"/>
<dbReference type="GeneID" id="36346602"/>
<dbReference type="KEGG" id="egl:EGR_10887"/>
<reference evidence="2 3" key="1">
    <citation type="journal article" date="2013" name="Nat. Genet.">
        <title>The genome of the hydatid tapeworm Echinococcus granulosus.</title>
        <authorList>
            <person name="Zheng H."/>
            <person name="Zhang W."/>
            <person name="Zhang L."/>
            <person name="Zhang Z."/>
            <person name="Li J."/>
            <person name="Lu G."/>
            <person name="Zhu Y."/>
            <person name="Wang Y."/>
            <person name="Huang Y."/>
            <person name="Liu J."/>
            <person name="Kang H."/>
            <person name="Chen J."/>
            <person name="Wang L."/>
            <person name="Chen A."/>
            <person name="Yu S."/>
            <person name="Gao Z."/>
            <person name="Jin L."/>
            <person name="Gu W."/>
            <person name="Wang Z."/>
            <person name="Zhao L."/>
            <person name="Shi B."/>
            <person name="Wen H."/>
            <person name="Lin R."/>
            <person name="Jones M.K."/>
            <person name="Brejova B."/>
            <person name="Vinar T."/>
            <person name="Zhao G."/>
            <person name="McManus D.P."/>
            <person name="Chen Z."/>
            <person name="Zhou Y."/>
            <person name="Wang S."/>
        </authorList>
    </citation>
    <scope>NUCLEOTIDE SEQUENCE [LARGE SCALE GENOMIC DNA]</scope>
</reference>
<dbReference type="CTD" id="36346602"/>